<dbReference type="CDD" id="cd06225">
    <property type="entry name" value="HAMP"/>
    <property type="match status" value="1"/>
</dbReference>
<name>A0A1E5E2A6_9VIBR</name>
<dbReference type="GO" id="GO:0003824">
    <property type="term" value="F:catalytic activity"/>
    <property type="evidence" value="ECO:0007669"/>
    <property type="project" value="UniProtKB-ARBA"/>
</dbReference>
<dbReference type="GO" id="GO:0007165">
    <property type="term" value="P:signal transduction"/>
    <property type="evidence" value="ECO:0007669"/>
    <property type="project" value="InterPro"/>
</dbReference>
<keyword evidence="2" id="KW-0812">Transmembrane</keyword>
<dbReference type="Proteomes" id="UP000094070">
    <property type="component" value="Unassembled WGS sequence"/>
</dbReference>
<dbReference type="SUPFAM" id="SSF158472">
    <property type="entry name" value="HAMP domain-like"/>
    <property type="match status" value="1"/>
</dbReference>
<comment type="caution">
    <text evidence="5">The sequence shown here is derived from an EMBL/GenBank/DDBJ whole genome shotgun (WGS) entry which is preliminary data.</text>
</comment>
<dbReference type="InterPro" id="IPR000160">
    <property type="entry name" value="GGDEF_dom"/>
</dbReference>
<reference evidence="5 6" key="1">
    <citation type="journal article" date="2012" name="Science">
        <title>Ecological populations of bacteria act as socially cohesive units of antibiotic production and resistance.</title>
        <authorList>
            <person name="Cordero O.X."/>
            <person name="Wildschutte H."/>
            <person name="Kirkup B."/>
            <person name="Proehl S."/>
            <person name="Ngo L."/>
            <person name="Hussain F."/>
            <person name="Le Roux F."/>
            <person name="Mincer T."/>
            <person name="Polz M.F."/>
        </authorList>
    </citation>
    <scope>NUCLEOTIDE SEQUENCE [LARGE SCALE GENOMIC DNA]</scope>
    <source>
        <strain evidence="5 6">1S-45</strain>
    </source>
</reference>
<gene>
    <name evidence="5" type="ORF">A1QC_09620</name>
</gene>
<evidence type="ECO:0000256" key="2">
    <source>
        <dbReference type="SAM" id="Phobius"/>
    </source>
</evidence>
<dbReference type="PROSITE" id="PS50887">
    <property type="entry name" value="GGDEF"/>
    <property type="match status" value="1"/>
</dbReference>
<keyword evidence="6" id="KW-1185">Reference proteome</keyword>
<dbReference type="Gene3D" id="6.10.340.10">
    <property type="match status" value="1"/>
</dbReference>
<dbReference type="SUPFAM" id="SSF55073">
    <property type="entry name" value="Nucleotide cyclase"/>
    <property type="match status" value="1"/>
</dbReference>
<comment type="cofactor">
    <cofactor evidence="1">
        <name>Mg(2+)</name>
        <dbReference type="ChEBI" id="CHEBI:18420"/>
    </cofactor>
</comment>
<dbReference type="GO" id="GO:0016020">
    <property type="term" value="C:membrane"/>
    <property type="evidence" value="ECO:0007669"/>
    <property type="project" value="InterPro"/>
</dbReference>
<dbReference type="SMART" id="SM00267">
    <property type="entry name" value="GGDEF"/>
    <property type="match status" value="1"/>
</dbReference>
<evidence type="ECO:0008006" key="7">
    <source>
        <dbReference type="Google" id="ProtNLM"/>
    </source>
</evidence>
<organism evidence="5 6">
    <name type="scientific">Vibrio rumoiensis 1S-45</name>
    <dbReference type="NCBI Taxonomy" id="1188252"/>
    <lineage>
        <taxon>Bacteria</taxon>
        <taxon>Pseudomonadati</taxon>
        <taxon>Pseudomonadota</taxon>
        <taxon>Gammaproteobacteria</taxon>
        <taxon>Vibrionales</taxon>
        <taxon>Vibrionaceae</taxon>
        <taxon>Vibrio</taxon>
    </lineage>
</organism>
<dbReference type="PROSITE" id="PS50885">
    <property type="entry name" value="HAMP"/>
    <property type="match status" value="1"/>
</dbReference>
<evidence type="ECO:0000313" key="6">
    <source>
        <dbReference type="Proteomes" id="UP000094070"/>
    </source>
</evidence>
<feature type="domain" description="HAMP" evidence="3">
    <location>
        <begin position="98"/>
        <end position="150"/>
    </location>
</feature>
<dbReference type="AlphaFoldDB" id="A0A1E5E2A6"/>
<protein>
    <recommendedName>
        <fullName evidence="7">Diguanylate cyclase</fullName>
    </recommendedName>
</protein>
<proteinExistence type="predicted"/>
<evidence type="ECO:0000313" key="5">
    <source>
        <dbReference type="EMBL" id="OEF25153.1"/>
    </source>
</evidence>
<dbReference type="FunFam" id="3.30.70.270:FF:000001">
    <property type="entry name" value="Diguanylate cyclase domain protein"/>
    <property type="match status" value="1"/>
</dbReference>
<dbReference type="InterPro" id="IPR029787">
    <property type="entry name" value="Nucleotide_cyclase"/>
</dbReference>
<dbReference type="eggNOG" id="COG2199">
    <property type="taxonomic scope" value="Bacteria"/>
</dbReference>
<feature type="domain" description="GGDEF" evidence="4">
    <location>
        <begin position="186"/>
        <end position="319"/>
    </location>
</feature>
<dbReference type="PANTHER" id="PTHR46663:SF2">
    <property type="entry name" value="GGDEF DOMAIN-CONTAINING PROTEIN"/>
    <property type="match status" value="1"/>
</dbReference>
<keyword evidence="2" id="KW-0472">Membrane</keyword>
<accession>A0A1E5E2A6</accession>
<evidence type="ECO:0000259" key="3">
    <source>
        <dbReference type="PROSITE" id="PS50885"/>
    </source>
</evidence>
<evidence type="ECO:0000259" key="4">
    <source>
        <dbReference type="PROSITE" id="PS50887"/>
    </source>
</evidence>
<dbReference type="NCBIfam" id="TIGR00254">
    <property type="entry name" value="GGDEF"/>
    <property type="match status" value="1"/>
</dbReference>
<dbReference type="InterPro" id="IPR003660">
    <property type="entry name" value="HAMP_dom"/>
</dbReference>
<dbReference type="STRING" id="1188252.A1QC_09620"/>
<dbReference type="Gene3D" id="3.30.70.270">
    <property type="match status" value="1"/>
</dbReference>
<keyword evidence="2" id="KW-1133">Transmembrane helix</keyword>
<sequence>MDKITSTSHIKLAELESTLKTAEINLPDAQEIIRSNAGKEVMENVAHHLSQLNSQERLFLEQHKSRSKELNAYINTVIAMEFLVMVFFAMATFSIIRKSLFEPLNKLVQATKKMESGERQKISDFLPKDEIGYLMTSFYEMSEVIIERHEELETKAHTDELTGVNNRLGLYDDIQVSVSSTQSSEGILTLCFIDLDGFKQINDTLGHDYGDEMLKVVAQRLQSNLRSTDTVYRYGGDEFVVLIKGMTTLKKAKEVASSMMIAVSDPLIYRGKELEVKLSMGVALAPEHTVDAETLVKYADMAMYESKREGLQSPKFFYANMLDS</sequence>
<dbReference type="EMBL" id="AJYK02000067">
    <property type="protein sequence ID" value="OEF25153.1"/>
    <property type="molecule type" value="Genomic_DNA"/>
</dbReference>
<dbReference type="InterPro" id="IPR043128">
    <property type="entry name" value="Rev_trsase/Diguanyl_cyclase"/>
</dbReference>
<dbReference type="PANTHER" id="PTHR46663">
    <property type="entry name" value="DIGUANYLATE CYCLASE DGCT-RELATED"/>
    <property type="match status" value="1"/>
</dbReference>
<evidence type="ECO:0000256" key="1">
    <source>
        <dbReference type="ARBA" id="ARBA00001946"/>
    </source>
</evidence>
<dbReference type="InterPro" id="IPR052163">
    <property type="entry name" value="DGC-Regulatory_Protein"/>
</dbReference>
<dbReference type="CDD" id="cd01949">
    <property type="entry name" value="GGDEF"/>
    <property type="match status" value="1"/>
</dbReference>
<feature type="transmembrane region" description="Helical" evidence="2">
    <location>
        <begin position="72"/>
        <end position="96"/>
    </location>
</feature>
<dbReference type="Pfam" id="PF00990">
    <property type="entry name" value="GGDEF"/>
    <property type="match status" value="1"/>
</dbReference>